<dbReference type="PROSITE" id="PS50109">
    <property type="entry name" value="HIS_KIN"/>
    <property type="match status" value="1"/>
</dbReference>
<dbReference type="InterPro" id="IPR036890">
    <property type="entry name" value="HATPase_C_sf"/>
</dbReference>
<feature type="transmembrane region" description="Helical" evidence="12">
    <location>
        <begin position="166"/>
        <end position="190"/>
    </location>
</feature>
<dbReference type="InterPro" id="IPR003661">
    <property type="entry name" value="HisK_dim/P_dom"/>
</dbReference>
<sequence length="470" mass="51380">MGIRKRLVGSYLIVIIITVCILEAVLIGLVRAYYYGNIERILMNQAEISASFYEQYFAVEDVAEQAERLLRGFAQNSSAQVQIIAASGLLLRDTLGERAGKTMTDYPDVRSAIGGDAAAWKGRELSTKEAVSAASYPLKAGGATVGAVRFVSSLTDSAATIRHITIILIVIGLAVIAIVAVLGMLLSGMITGSITELKQAAEKMAEGDFKARAAKRYRDELGALADTFNRMAMKIERHELLKNEFFSSVSHEIRTPLTSIKGWAVTLKYGHNDDKALLKEGLDIIEAETDRLTKLVDELLDFSKLDSGRMELARAPVELSELLRYVGRQLAPRAIRQNIELSVQAEEMQPVYADESRLKQVLVNLLDNSFKFTGSGGSIRLCARPDGTEAVITVEDTGEGIEERDLEQVRQRFYKGNGKKAGSGLGLAISEEIVKLHNGRLVIESEPGQGTKVGIYLPMQPDPDTILTIS</sequence>
<comment type="catalytic activity">
    <reaction evidence="1">
        <text>ATP + protein L-histidine = ADP + protein N-phospho-L-histidine.</text>
        <dbReference type="EC" id="2.7.13.3"/>
    </reaction>
</comment>
<dbReference type="GO" id="GO:0005524">
    <property type="term" value="F:ATP binding"/>
    <property type="evidence" value="ECO:0007669"/>
    <property type="project" value="UniProtKB-KW"/>
</dbReference>
<keyword evidence="10" id="KW-0902">Two-component regulatory system</keyword>
<evidence type="ECO:0000313" key="15">
    <source>
        <dbReference type="EMBL" id="RKN82010.1"/>
    </source>
</evidence>
<keyword evidence="12" id="KW-1133">Transmembrane helix</keyword>
<evidence type="ECO:0000256" key="5">
    <source>
        <dbReference type="ARBA" id="ARBA00022553"/>
    </source>
</evidence>
<dbReference type="GO" id="GO:0000155">
    <property type="term" value="F:phosphorelay sensor kinase activity"/>
    <property type="evidence" value="ECO:0007669"/>
    <property type="project" value="InterPro"/>
</dbReference>
<dbReference type="PROSITE" id="PS50885">
    <property type="entry name" value="HAMP"/>
    <property type="match status" value="1"/>
</dbReference>
<evidence type="ECO:0000256" key="2">
    <source>
        <dbReference type="ARBA" id="ARBA00004651"/>
    </source>
</evidence>
<accession>A0A3B0C978</accession>
<dbReference type="Proteomes" id="UP000282311">
    <property type="component" value="Unassembled WGS sequence"/>
</dbReference>
<keyword evidence="9" id="KW-0067">ATP-binding</keyword>
<dbReference type="InterPro" id="IPR003660">
    <property type="entry name" value="HAMP_dom"/>
</dbReference>
<name>A0A3B0C978_9BACL</name>
<evidence type="ECO:0000256" key="3">
    <source>
        <dbReference type="ARBA" id="ARBA00012438"/>
    </source>
</evidence>
<dbReference type="Pfam" id="PF00512">
    <property type="entry name" value="HisKA"/>
    <property type="match status" value="1"/>
</dbReference>
<keyword evidence="11 12" id="KW-0472">Membrane</keyword>
<keyword evidence="6" id="KW-0808">Transferase</keyword>
<dbReference type="SMART" id="SM00388">
    <property type="entry name" value="HisKA"/>
    <property type="match status" value="1"/>
</dbReference>
<gene>
    <name evidence="15" type="ORF">D7M11_18725</name>
</gene>
<comment type="subcellular location">
    <subcellularLocation>
        <location evidence="2">Cell membrane</location>
        <topology evidence="2">Multi-pass membrane protein</topology>
    </subcellularLocation>
</comment>
<evidence type="ECO:0000256" key="8">
    <source>
        <dbReference type="ARBA" id="ARBA00022777"/>
    </source>
</evidence>
<dbReference type="OrthoDB" id="2359336at2"/>
<dbReference type="InterPro" id="IPR004358">
    <property type="entry name" value="Sig_transdc_His_kin-like_C"/>
</dbReference>
<evidence type="ECO:0000256" key="11">
    <source>
        <dbReference type="ARBA" id="ARBA00023136"/>
    </source>
</evidence>
<dbReference type="InterPro" id="IPR036097">
    <property type="entry name" value="HisK_dim/P_sf"/>
</dbReference>
<dbReference type="FunFam" id="3.30.565.10:FF:000006">
    <property type="entry name" value="Sensor histidine kinase WalK"/>
    <property type="match status" value="1"/>
</dbReference>
<feature type="domain" description="Histidine kinase" evidence="13">
    <location>
        <begin position="248"/>
        <end position="461"/>
    </location>
</feature>
<evidence type="ECO:0000256" key="6">
    <source>
        <dbReference type="ARBA" id="ARBA00022679"/>
    </source>
</evidence>
<evidence type="ECO:0000256" key="4">
    <source>
        <dbReference type="ARBA" id="ARBA00022475"/>
    </source>
</evidence>
<evidence type="ECO:0000256" key="10">
    <source>
        <dbReference type="ARBA" id="ARBA00023012"/>
    </source>
</evidence>
<feature type="domain" description="HAMP" evidence="14">
    <location>
        <begin position="188"/>
        <end position="240"/>
    </location>
</feature>
<dbReference type="SUPFAM" id="SSF158472">
    <property type="entry name" value="HAMP domain-like"/>
    <property type="match status" value="1"/>
</dbReference>
<dbReference type="EC" id="2.7.13.3" evidence="3"/>
<keyword evidence="12" id="KW-0812">Transmembrane</keyword>
<dbReference type="SUPFAM" id="SSF47384">
    <property type="entry name" value="Homodimeric domain of signal transducing histidine kinase"/>
    <property type="match status" value="1"/>
</dbReference>
<dbReference type="PANTHER" id="PTHR43711">
    <property type="entry name" value="TWO-COMPONENT HISTIDINE KINASE"/>
    <property type="match status" value="1"/>
</dbReference>
<keyword evidence="5" id="KW-0597">Phosphoprotein</keyword>
<dbReference type="EMBL" id="RBAH01000013">
    <property type="protein sequence ID" value="RKN82010.1"/>
    <property type="molecule type" value="Genomic_DNA"/>
</dbReference>
<dbReference type="InterPro" id="IPR005467">
    <property type="entry name" value="His_kinase_dom"/>
</dbReference>
<evidence type="ECO:0000256" key="1">
    <source>
        <dbReference type="ARBA" id="ARBA00000085"/>
    </source>
</evidence>
<dbReference type="SMART" id="SM00304">
    <property type="entry name" value="HAMP"/>
    <property type="match status" value="1"/>
</dbReference>
<evidence type="ECO:0000256" key="7">
    <source>
        <dbReference type="ARBA" id="ARBA00022741"/>
    </source>
</evidence>
<dbReference type="GO" id="GO:0005886">
    <property type="term" value="C:plasma membrane"/>
    <property type="evidence" value="ECO:0007669"/>
    <property type="project" value="UniProtKB-SubCell"/>
</dbReference>
<dbReference type="Gene3D" id="3.30.565.10">
    <property type="entry name" value="Histidine kinase-like ATPase, C-terminal domain"/>
    <property type="match status" value="1"/>
</dbReference>
<keyword evidence="8 15" id="KW-0418">Kinase</keyword>
<dbReference type="InterPro" id="IPR003594">
    <property type="entry name" value="HATPase_dom"/>
</dbReference>
<keyword evidence="16" id="KW-1185">Reference proteome</keyword>
<dbReference type="CDD" id="cd00082">
    <property type="entry name" value="HisKA"/>
    <property type="match status" value="1"/>
</dbReference>
<keyword evidence="7" id="KW-0547">Nucleotide-binding</keyword>
<dbReference type="Pfam" id="PF00672">
    <property type="entry name" value="HAMP"/>
    <property type="match status" value="1"/>
</dbReference>
<dbReference type="Pfam" id="PF02518">
    <property type="entry name" value="HATPase_c"/>
    <property type="match status" value="1"/>
</dbReference>
<evidence type="ECO:0000313" key="16">
    <source>
        <dbReference type="Proteomes" id="UP000282311"/>
    </source>
</evidence>
<organism evidence="15 16">
    <name type="scientific">Paenibacillus ginsengarvi</name>
    <dbReference type="NCBI Taxonomy" id="400777"/>
    <lineage>
        <taxon>Bacteria</taxon>
        <taxon>Bacillati</taxon>
        <taxon>Bacillota</taxon>
        <taxon>Bacilli</taxon>
        <taxon>Bacillales</taxon>
        <taxon>Paenibacillaceae</taxon>
        <taxon>Paenibacillus</taxon>
    </lineage>
</organism>
<comment type="caution">
    <text evidence="15">The sequence shown here is derived from an EMBL/GenBank/DDBJ whole genome shotgun (WGS) entry which is preliminary data.</text>
</comment>
<dbReference type="AlphaFoldDB" id="A0A3B0C978"/>
<dbReference type="InterPro" id="IPR050736">
    <property type="entry name" value="Sensor_HK_Regulatory"/>
</dbReference>
<dbReference type="RefSeq" id="WP_120748764.1">
    <property type="nucleotide sequence ID" value="NZ_RBAH01000013.1"/>
</dbReference>
<dbReference type="Gene3D" id="1.10.287.130">
    <property type="match status" value="1"/>
</dbReference>
<keyword evidence="4" id="KW-1003">Cell membrane</keyword>
<evidence type="ECO:0000256" key="12">
    <source>
        <dbReference type="SAM" id="Phobius"/>
    </source>
</evidence>
<reference evidence="15 16" key="1">
    <citation type="journal article" date="2007" name="Int. J. Syst. Evol. Microbiol.">
        <title>Paenibacillus ginsengarvi sp. nov., isolated from soil from ginseng cultivation.</title>
        <authorList>
            <person name="Yoon M.H."/>
            <person name="Ten L.N."/>
            <person name="Im W.T."/>
        </authorList>
    </citation>
    <scope>NUCLEOTIDE SEQUENCE [LARGE SCALE GENOMIC DNA]</scope>
    <source>
        <strain evidence="15 16">KCTC 13059</strain>
    </source>
</reference>
<dbReference type="FunFam" id="1.10.287.130:FF:000001">
    <property type="entry name" value="Two-component sensor histidine kinase"/>
    <property type="match status" value="1"/>
</dbReference>
<dbReference type="SMART" id="SM00387">
    <property type="entry name" value="HATPase_c"/>
    <property type="match status" value="1"/>
</dbReference>
<protein>
    <recommendedName>
        <fullName evidence="3">histidine kinase</fullName>
        <ecNumber evidence="3">2.7.13.3</ecNumber>
    </recommendedName>
</protein>
<dbReference type="PANTHER" id="PTHR43711:SF1">
    <property type="entry name" value="HISTIDINE KINASE 1"/>
    <property type="match status" value="1"/>
</dbReference>
<proteinExistence type="predicted"/>
<dbReference type="SUPFAM" id="SSF55874">
    <property type="entry name" value="ATPase domain of HSP90 chaperone/DNA topoisomerase II/histidine kinase"/>
    <property type="match status" value="1"/>
</dbReference>
<evidence type="ECO:0000259" key="14">
    <source>
        <dbReference type="PROSITE" id="PS50885"/>
    </source>
</evidence>
<dbReference type="PRINTS" id="PR00344">
    <property type="entry name" value="BCTRLSENSOR"/>
</dbReference>
<feature type="transmembrane region" description="Helical" evidence="12">
    <location>
        <begin position="12"/>
        <end position="34"/>
    </location>
</feature>
<dbReference type="Gene3D" id="6.10.340.10">
    <property type="match status" value="1"/>
</dbReference>
<evidence type="ECO:0000259" key="13">
    <source>
        <dbReference type="PROSITE" id="PS50109"/>
    </source>
</evidence>
<evidence type="ECO:0000256" key="9">
    <source>
        <dbReference type="ARBA" id="ARBA00022840"/>
    </source>
</evidence>
<dbReference type="CDD" id="cd06225">
    <property type="entry name" value="HAMP"/>
    <property type="match status" value="1"/>
</dbReference>